<dbReference type="InterPro" id="IPR029016">
    <property type="entry name" value="GAF-like_dom_sf"/>
</dbReference>
<keyword evidence="4" id="KW-0597">Phosphoprotein</keyword>
<feature type="domain" description="Histidine kinase" evidence="9">
    <location>
        <begin position="256"/>
        <end position="474"/>
    </location>
</feature>
<sequence length="478" mass="53218">MTSITDHTADEIERLVEIAEHLRDGDFAIEVPAVQSRDERISRLAASLRELAASLARRQREIETLHRITTRINAGLMLDEILDGVYNDFREVIPYERIGFALLEDGGKVLRARWARTSLPAVHLKRGYSAPMAGSSLEAIMQTGQPRIINDLVQYLRRKPESESTRLIVNEGIRSSLTCPLIANGVPVGFIFFSSAKANTYTNEHVERYMQIAEQLSVIVEKGNLVSQLAAQKELLEKQNAELRRLSALKNNLLGMVAHDLRNPVAIIQMMAAILRNQQLQRPPEERQRMLDDIYRQTEHMLAMLNDLLDLSQIENGTVTISPEPVAIKPLLEETINRHQLLANPKQTRIELATLTDGTVYADPLRLRQVLDNLISNAVKFSPPGSTITVSAERDGDWWKFAVSDQGPGISPDERSRLFEAFSRLSARPTGGEKSTGLGLAIARKVVMAHGGVIDVSSTPGQGATFWFTLPAALREEA</sequence>
<evidence type="ECO:0000256" key="7">
    <source>
        <dbReference type="ARBA" id="ARBA00023012"/>
    </source>
</evidence>
<evidence type="ECO:0000256" key="4">
    <source>
        <dbReference type="ARBA" id="ARBA00022553"/>
    </source>
</evidence>
<dbReference type="CDD" id="cd16922">
    <property type="entry name" value="HATPase_EvgS-ArcB-TorS-like"/>
    <property type="match status" value="1"/>
</dbReference>
<comment type="catalytic activity">
    <reaction evidence="1">
        <text>ATP + protein L-histidine = ADP + protein N-phospho-L-histidine.</text>
        <dbReference type="EC" id="2.7.13.3"/>
    </reaction>
</comment>
<dbReference type="Gene3D" id="3.30.565.10">
    <property type="entry name" value="Histidine kinase-like ATPase, C-terminal domain"/>
    <property type="match status" value="1"/>
</dbReference>
<dbReference type="EC" id="2.7.13.3" evidence="3"/>
<gene>
    <name evidence="11" type="ORF">A6A03_14065</name>
</gene>
<accession>A0A178MAE9</accession>
<evidence type="ECO:0000256" key="2">
    <source>
        <dbReference type="ARBA" id="ARBA00004370"/>
    </source>
</evidence>
<dbReference type="Pfam" id="PF13185">
    <property type="entry name" value="GAF_2"/>
    <property type="match status" value="1"/>
</dbReference>
<reference evidence="11 12" key="1">
    <citation type="submission" date="2016-04" db="EMBL/GenBank/DDBJ databases">
        <title>Chloroflexus islandicus sp. nov., a thermophilic filamentous anoxygenic phototrophic bacterium from geyser Strokkur (Iceland).</title>
        <authorList>
            <person name="Gaisin V.A."/>
            <person name="Kalashnikov A.M."/>
            <person name="Sukhacheva M.V."/>
            <person name="Grouzdev D.S."/>
            <person name="Ivanov T.M."/>
            <person name="Kuznetsov B."/>
            <person name="Gorlenko V.M."/>
        </authorList>
    </citation>
    <scope>NUCLEOTIDE SEQUENCE [LARGE SCALE GENOMIC DNA]</scope>
    <source>
        <strain evidence="12">isl-2</strain>
    </source>
</reference>
<evidence type="ECO:0000256" key="3">
    <source>
        <dbReference type="ARBA" id="ARBA00012438"/>
    </source>
</evidence>
<evidence type="ECO:0000256" key="6">
    <source>
        <dbReference type="ARBA" id="ARBA00022777"/>
    </source>
</evidence>
<dbReference type="Gene3D" id="3.30.450.40">
    <property type="match status" value="1"/>
</dbReference>
<dbReference type="SMART" id="SM00065">
    <property type="entry name" value="GAF"/>
    <property type="match status" value="1"/>
</dbReference>
<evidence type="ECO:0000313" key="11">
    <source>
        <dbReference type="EMBL" id="OAN45751.1"/>
    </source>
</evidence>
<dbReference type="SUPFAM" id="SSF47384">
    <property type="entry name" value="Homodimeric domain of signal transducing histidine kinase"/>
    <property type="match status" value="1"/>
</dbReference>
<dbReference type="SUPFAM" id="SSF55874">
    <property type="entry name" value="ATPase domain of HSP90 chaperone/DNA topoisomerase II/histidine kinase"/>
    <property type="match status" value="1"/>
</dbReference>
<dbReference type="EMBL" id="LWQS01000052">
    <property type="protein sequence ID" value="OAN45751.1"/>
    <property type="molecule type" value="Genomic_DNA"/>
</dbReference>
<dbReference type="AlphaFoldDB" id="A0A178MAE9"/>
<dbReference type="InterPro" id="IPR003594">
    <property type="entry name" value="HATPase_dom"/>
</dbReference>
<dbReference type="PANTHER" id="PTHR43711">
    <property type="entry name" value="TWO-COMPONENT HISTIDINE KINASE"/>
    <property type="match status" value="1"/>
</dbReference>
<evidence type="ECO:0000259" key="10">
    <source>
        <dbReference type="PROSITE" id="PS50885"/>
    </source>
</evidence>
<organism evidence="11 12">
    <name type="scientific">Chloroflexus islandicus</name>
    <dbReference type="NCBI Taxonomy" id="1707952"/>
    <lineage>
        <taxon>Bacteria</taxon>
        <taxon>Bacillati</taxon>
        <taxon>Chloroflexota</taxon>
        <taxon>Chloroflexia</taxon>
        <taxon>Chloroflexales</taxon>
        <taxon>Chloroflexineae</taxon>
        <taxon>Chloroflexaceae</taxon>
        <taxon>Chloroflexus</taxon>
    </lineage>
</organism>
<evidence type="ECO:0000259" key="9">
    <source>
        <dbReference type="PROSITE" id="PS50109"/>
    </source>
</evidence>
<dbReference type="PANTHER" id="PTHR43711:SF1">
    <property type="entry name" value="HISTIDINE KINASE 1"/>
    <property type="match status" value="1"/>
</dbReference>
<feature type="coiled-coil region" evidence="8">
    <location>
        <begin position="226"/>
        <end position="256"/>
    </location>
</feature>
<comment type="caution">
    <text evidence="11">The sequence shown here is derived from an EMBL/GenBank/DDBJ whole genome shotgun (WGS) entry which is preliminary data.</text>
</comment>
<dbReference type="Gene3D" id="1.10.8.500">
    <property type="entry name" value="HAMP domain in histidine kinase"/>
    <property type="match status" value="1"/>
</dbReference>
<dbReference type="InterPro" id="IPR036890">
    <property type="entry name" value="HATPase_C_sf"/>
</dbReference>
<dbReference type="SUPFAM" id="SSF55781">
    <property type="entry name" value="GAF domain-like"/>
    <property type="match status" value="1"/>
</dbReference>
<dbReference type="GO" id="GO:0016020">
    <property type="term" value="C:membrane"/>
    <property type="evidence" value="ECO:0007669"/>
    <property type="project" value="UniProtKB-SubCell"/>
</dbReference>
<dbReference type="InterPro" id="IPR036097">
    <property type="entry name" value="HisK_dim/P_sf"/>
</dbReference>
<evidence type="ECO:0000313" key="12">
    <source>
        <dbReference type="Proteomes" id="UP000078287"/>
    </source>
</evidence>
<name>A0A178MAE9_9CHLR</name>
<dbReference type="InterPro" id="IPR003661">
    <property type="entry name" value="HisK_dim/P_dom"/>
</dbReference>
<dbReference type="Gene3D" id="1.10.287.130">
    <property type="match status" value="1"/>
</dbReference>
<dbReference type="InterPro" id="IPR050736">
    <property type="entry name" value="Sensor_HK_Regulatory"/>
</dbReference>
<dbReference type="SMART" id="SM00387">
    <property type="entry name" value="HATPase_c"/>
    <property type="match status" value="1"/>
</dbReference>
<dbReference type="STRING" id="1707952.A6A03_14065"/>
<dbReference type="GO" id="GO:0000155">
    <property type="term" value="F:phosphorelay sensor kinase activity"/>
    <property type="evidence" value="ECO:0007669"/>
    <property type="project" value="InterPro"/>
</dbReference>
<comment type="subcellular location">
    <subcellularLocation>
        <location evidence="2">Membrane</location>
    </subcellularLocation>
</comment>
<dbReference type="PROSITE" id="PS50109">
    <property type="entry name" value="HIS_KIN"/>
    <property type="match status" value="1"/>
</dbReference>
<proteinExistence type="predicted"/>
<dbReference type="InterPro" id="IPR003018">
    <property type="entry name" value="GAF"/>
</dbReference>
<dbReference type="InterPro" id="IPR003660">
    <property type="entry name" value="HAMP_dom"/>
</dbReference>
<dbReference type="PRINTS" id="PR00344">
    <property type="entry name" value="BCTRLSENSOR"/>
</dbReference>
<keyword evidence="7" id="KW-0902">Two-component regulatory system</keyword>
<dbReference type="Pfam" id="PF00512">
    <property type="entry name" value="HisKA"/>
    <property type="match status" value="1"/>
</dbReference>
<keyword evidence="8" id="KW-0175">Coiled coil</keyword>
<dbReference type="Pfam" id="PF02518">
    <property type="entry name" value="HATPase_c"/>
    <property type="match status" value="1"/>
</dbReference>
<dbReference type="SMART" id="SM00388">
    <property type="entry name" value="HisKA"/>
    <property type="match status" value="1"/>
</dbReference>
<dbReference type="Proteomes" id="UP000078287">
    <property type="component" value="Unassembled WGS sequence"/>
</dbReference>
<dbReference type="InterPro" id="IPR005467">
    <property type="entry name" value="His_kinase_dom"/>
</dbReference>
<evidence type="ECO:0000256" key="8">
    <source>
        <dbReference type="SAM" id="Coils"/>
    </source>
</evidence>
<dbReference type="CDD" id="cd00082">
    <property type="entry name" value="HisKA"/>
    <property type="match status" value="1"/>
</dbReference>
<feature type="domain" description="HAMP" evidence="10">
    <location>
        <begin position="12"/>
        <end position="60"/>
    </location>
</feature>
<dbReference type="FunFam" id="3.30.565.10:FF:000006">
    <property type="entry name" value="Sensor histidine kinase WalK"/>
    <property type="match status" value="1"/>
</dbReference>
<evidence type="ECO:0000256" key="5">
    <source>
        <dbReference type="ARBA" id="ARBA00022679"/>
    </source>
</evidence>
<evidence type="ECO:0000256" key="1">
    <source>
        <dbReference type="ARBA" id="ARBA00000085"/>
    </source>
</evidence>
<keyword evidence="12" id="KW-1185">Reference proteome</keyword>
<dbReference type="RefSeq" id="WP_066787249.1">
    <property type="nucleotide sequence ID" value="NZ_LWQS01000052.1"/>
</dbReference>
<keyword evidence="6" id="KW-0418">Kinase</keyword>
<dbReference type="PROSITE" id="PS50885">
    <property type="entry name" value="HAMP"/>
    <property type="match status" value="1"/>
</dbReference>
<protein>
    <recommendedName>
        <fullName evidence="3">histidine kinase</fullName>
        <ecNumber evidence="3">2.7.13.3</ecNumber>
    </recommendedName>
</protein>
<dbReference type="InterPro" id="IPR004358">
    <property type="entry name" value="Sig_transdc_His_kin-like_C"/>
</dbReference>
<keyword evidence="5" id="KW-0808">Transferase</keyword>